<dbReference type="Proteomes" id="UP000249419">
    <property type="component" value="Unassembled WGS sequence"/>
</dbReference>
<protein>
    <submittedName>
        <fullName evidence="1">Uncharacterized protein</fullName>
    </submittedName>
</protein>
<evidence type="ECO:0000313" key="1">
    <source>
        <dbReference type="EMBL" id="RAO26466.1"/>
    </source>
</evidence>
<sequence length="462" mass="48399">MYDPVLSRVRLAAPGLFDGAPVVVQRSTDQVRWVTVRGGAEVTPVAGTARLDDYEFAPDVVNRYRVLGPAVWDAFGRTASSGWGTADSGQAWVTSGGSASDFSVSAGVGRHSVGTVNALRHSLIDIGSTDGTITVDVTNPLGSPVGAPVTHWVVGRAADTGNYYYARLDIAHITGAATIILAKRVGGSISGLTSAIPVGVHSASTWRIVFDWRGSALRAKAWIPASTGEPDWQAQAIDTDLTAGTQAGVLTRLESGNSNTLPVVVTYDNVVVSPPLVVLYEGSITPVLGGVWLKSLARPFLNRQVTVRDFSPVTRPSRAGVFSVVGRSDPVAVTDVRGSRQWTVDVSTYSRRDAEDLDLLLASGDILLVQVPAAGRLSAVPDGYVTVGDSRETTPPTSDLLMRVFELPCTRAAAPGPDVVGATVTCQGVLNTYATCQAVLDAHPTCLSLLELIGSPTDVVVG</sequence>
<gene>
    <name evidence="1" type="ORF">PSN13_06494</name>
</gene>
<evidence type="ECO:0000313" key="2">
    <source>
        <dbReference type="Proteomes" id="UP000249419"/>
    </source>
</evidence>
<name>A0A328NC17_9ACTN</name>
<comment type="caution">
    <text evidence="1">The sequence shown here is derived from an EMBL/GenBank/DDBJ whole genome shotgun (WGS) entry which is preliminary data.</text>
</comment>
<accession>A0A328NC17</accession>
<reference evidence="1 2" key="1">
    <citation type="submission" date="2018-03" db="EMBL/GenBank/DDBJ databases">
        <title>Defining the species Micromonospora saelicesensis and Micromonospora noduli under the framework of genomics.</title>
        <authorList>
            <person name="Riesco R."/>
            <person name="Trujillo M.E."/>
        </authorList>
    </citation>
    <scope>NUCLEOTIDE SEQUENCE [LARGE SCALE GENOMIC DNA]</scope>
    <source>
        <strain evidence="1 2">PSN13</strain>
    </source>
</reference>
<dbReference type="EMBL" id="PYAG01000041">
    <property type="protein sequence ID" value="RAO26466.1"/>
    <property type="molecule type" value="Genomic_DNA"/>
</dbReference>
<organism evidence="1 2">
    <name type="scientific">Micromonospora saelicesensis</name>
    <dbReference type="NCBI Taxonomy" id="285676"/>
    <lineage>
        <taxon>Bacteria</taxon>
        <taxon>Bacillati</taxon>
        <taxon>Actinomycetota</taxon>
        <taxon>Actinomycetes</taxon>
        <taxon>Micromonosporales</taxon>
        <taxon>Micromonosporaceae</taxon>
        <taxon>Micromonospora</taxon>
    </lineage>
</organism>
<dbReference type="AlphaFoldDB" id="A0A328NC17"/>
<proteinExistence type="predicted"/>